<dbReference type="InterPro" id="IPR036789">
    <property type="entry name" value="Ribosomal_uL6-like_a/b-dom_sf"/>
</dbReference>
<dbReference type="PRINTS" id="PR00059">
    <property type="entry name" value="RIBOSOMALL6"/>
</dbReference>
<dbReference type="FunFam" id="3.90.930.12:FF:000002">
    <property type="entry name" value="50S ribosomal protein L6"/>
    <property type="match status" value="1"/>
</dbReference>
<keyword evidence="4" id="KW-0687">Ribonucleoprotein</keyword>
<dbReference type="GO" id="GO:0022625">
    <property type="term" value="C:cytosolic large ribosomal subunit"/>
    <property type="evidence" value="ECO:0007669"/>
    <property type="project" value="TreeGrafter"/>
</dbReference>
<dbReference type="InterPro" id="IPR000702">
    <property type="entry name" value="Ribosomal_uL6-like"/>
</dbReference>
<dbReference type="InterPro" id="IPR019906">
    <property type="entry name" value="Ribosomal_uL6_bac-type"/>
</dbReference>
<gene>
    <name evidence="6" type="ORF">S06H3_22946</name>
</gene>
<dbReference type="SUPFAM" id="SSF56053">
    <property type="entry name" value="Ribosomal protein L6"/>
    <property type="match status" value="2"/>
</dbReference>
<comment type="caution">
    <text evidence="6">The sequence shown here is derived from an EMBL/GenBank/DDBJ whole genome shotgun (WGS) entry which is preliminary data.</text>
</comment>
<sequence length="117" mass="13112">MSRIGKMPITIPKEVKVELNNNNIKISGERGTLESSFHPDMQVKIEEGKIFVSRPSENKFHRSLHGLSRTLINNMVEGVSSGFEKILEIQGVGYRATLEGGKMVLQIGYSHPIEFDN</sequence>
<evidence type="ECO:0000313" key="6">
    <source>
        <dbReference type="EMBL" id="GAI03394.1"/>
    </source>
</evidence>
<proteinExistence type="predicted"/>
<dbReference type="PANTHER" id="PTHR11655:SF14">
    <property type="entry name" value="LARGE RIBOSOMAL SUBUNIT PROTEIN UL6M"/>
    <property type="match status" value="1"/>
</dbReference>
<dbReference type="InterPro" id="IPR020040">
    <property type="entry name" value="Ribosomal_uL6_a/b-dom"/>
</dbReference>
<evidence type="ECO:0000256" key="3">
    <source>
        <dbReference type="ARBA" id="ARBA00022980"/>
    </source>
</evidence>
<evidence type="ECO:0000259" key="5">
    <source>
        <dbReference type="Pfam" id="PF00347"/>
    </source>
</evidence>
<evidence type="ECO:0000256" key="1">
    <source>
        <dbReference type="ARBA" id="ARBA00022730"/>
    </source>
</evidence>
<keyword evidence="3" id="KW-0689">Ribosomal protein</keyword>
<feature type="domain" description="Large ribosomal subunit protein uL6 alpha-beta" evidence="5">
    <location>
        <begin position="11"/>
        <end position="82"/>
    </location>
</feature>
<dbReference type="AlphaFoldDB" id="X1MAK1"/>
<accession>X1MAK1</accession>
<keyword evidence="1" id="KW-0699">rRNA-binding</keyword>
<dbReference type="GO" id="GO:0003735">
    <property type="term" value="F:structural constituent of ribosome"/>
    <property type="evidence" value="ECO:0007669"/>
    <property type="project" value="InterPro"/>
</dbReference>
<evidence type="ECO:0000256" key="4">
    <source>
        <dbReference type="ARBA" id="ARBA00023274"/>
    </source>
</evidence>
<name>X1MAK1_9ZZZZ</name>
<dbReference type="Pfam" id="PF00347">
    <property type="entry name" value="Ribosomal_L6"/>
    <property type="match status" value="1"/>
</dbReference>
<dbReference type="PANTHER" id="PTHR11655">
    <property type="entry name" value="60S/50S RIBOSOMAL PROTEIN L6/L9"/>
    <property type="match status" value="1"/>
</dbReference>
<evidence type="ECO:0000256" key="2">
    <source>
        <dbReference type="ARBA" id="ARBA00022884"/>
    </source>
</evidence>
<organism evidence="6">
    <name type="scientific">marine sediment metagenome</name>
    <dbReference type="NCBI Taxonomy" id="412755"/>
    <lineage>
        <taxon>unclassified sequences</taxon>
        <taxon>metagenomes</taxon>
        <taxon>ecological metagenomes</taxon>
    </lineage>
</organism>
<keyword evidence="2" id="KW-0694">RNA-binding</keyword>
<dbReference type="GO" id="GO:0002181">
    <property type="term" value="P:cytoplasmic translation"/>
    <property type="evidence" value="ECO:0007669"/>
    <property type="project" value="TreeGrafter"/>
</dbReference>
<reference evidence="6" key="1">
    <citation type="journal article" date="2014" name="Front. Microbiol.">
        <title>High frequency of phylogenetically diverse reductive dehalogenase-homologous genes in deep subseafloor sedimentary metagenomes.</title>
        <authorList>
            <person name="Kawai M."/>
            <person name="Futagami T."/>
            <person name="Toyoda A."/>
            <person name="Takaki Y."/>
            <person name="Nishi S."/>
            <person name="Hori S."/>
            <person name="Arai W."/>
            <person name="Tsubouchi T."/>
            <person name="Morono Y."/>
            <person name="Uchiyama I."/>
            <person name="Ito T."/>
            <person name="Fujiyama A."/>
            <person name="Inagaki F."/>
            <person name="Takami H."/>
        </authorList>
    </citation>
    <scope>NUCLEOTIDE SEQUENCE</scope>
    <source>
        <strain evidence="6">Expedition CK06-06</strain>
    </source>
</reference>
<dbReference type="GO" id="GO:0019843">
    <property type="term" value="F:rRNA binding"/>
    <property type="evidence" value="ECO:0007669"/>
    <property type="project" value="UniProtKB-KW"/>
</dbReference>
<protein>
    <recommendedName>
        <fullName evidence="5">Large ribosomal subunit protein uL6 alpha-beta domain-containing protein</fullName>
    </recommendedName>
</protein>
<dbReference type="EMBL" id="BARV01012370">
    <property type="protein sequence ID" value="GAI03394.1"/>
    <property type="molecule type" value="Genomic_DNA"/>
</dbReference>
<dbReference type="Gene3D" id="3.90.930.12">
    <property type="entry name" value="Ribosomal protein L6, alpha-beta domain"/>
    <property type="match status" value="2"/>
</dbReference>